<comment type="subcellular location">
    <subcellularLocation>
        <location evidence="1">Membrane</location>
        <topology evidence="1">Lipid-anchor</topology>
    </subcellularLocation>
</comment>
<comment type="caution">
    <text evidence="7">The sequence shown here is derived from an EMBL/GenBank/DDBJ whole genome shotgun (WGS) entry which is preliminary data.</text>
</comment>
<dbReference type="GO" id="GO:0016020">
    <property type="term" value="C:membrane"/>
    <property type="evidence" value="ECO:0007669"/>
    <property type="project" value="UniProtKB-SubCell"/>
</dbReference>
<dbReference type="Pfam" id="PF00226">
    <property type="entry name" value="DnaJ"/>
    <property type="match status" value="1"/>
</dbReference>
<dbReference type="GO" id="GO:0005737">
    <property type="term" value="C:cytoplasm"/>
    <property type="evidence" value="ECO:0007669"/>
    <property type="project" value="UniProtKB-ARBA"/>
</dbReference>
<keyword evidence="3" id="KW-0564">Palmitate</keyword>
<dbReference type="PANTHER" id="PTHR44027:SF7">
    <property type="entry name" value="DNAJ HOMOLOG SUBFAMILY C MEMBER 5 HOMOLOG"/>
    <property type="match status" value="1"/>
</dbReference>
<dbReference type="Gene3D" id="1.10.287.110">
    <property type="entry name" value="DnaJ domain"/>
    <property type="match status" value="1"/>
</dbReference>
<evidence type="ECO:0000256" key="3">
    <source>
        <dbReference type="ARBA" id="ARBA00023139"/>
    </source>
</evidence>
<dbReference type="SMART" id="SM00271">
    <property type="entry name" value="DnaJ"/>
    <property type="match status" value="1"/>
</dbReference>
<dbReference type="OrthoDB" id="445556at2759"/>
<dbReference type="SUPFAM" id="SSF46565">
    <property type="entry name" value="Chaperone J-domain"/>
    <property type="match status" value="1"/>
</dbReference>
<reference evidence="7" key="1">
    <citation type="submission" date="2018-11" db="EMBL/GenBank/DDBJ databases">
        <authorList>
            <consortium name="Pathogen Informatics"/>
        </authorList>
    </citation>
    <scope>NUCLEOTIDE SEQUENCE</scope>
</reference>
<keyword evidence="4" id="KW-0143">Chaperone</keyword>
<feature type="domain" description="J" evidence="6">
    <location>
        <begin position="5"/>
        <end position="70"/>
    </location>
</feature>
<dbReference type="AlphaFoldDB" id="A0A3S4ZWK4"/>
<gene>
    <name evidence="7" type="ORF">PXEA_LOCUS15073</name>
</gene>
<dbReference type="InterPro" id="IPR036869">
    <property type="entry name" value="J_dom_sf"/>
</dbReference>
<dbReference type="InterPro" id="IPR051434">
    <property type="entry name" value="DnaJ_C_subfamily_member5"/>
</dbReference>
<protein>
    <recommendedName>
        <fullName evidence="6">J domain-containing protein</fullName>
    </recommendedName>
</protein>
<dbReference type="PROSITE" id="PS50076">
    <property type="entry name" value="DNAJ_2"/>
    <property type="match status" value="1"/>
</dbReference>
<evidence type="ECO:0000259" key="6">
    <source>
        <dbReference type="PROSITE" id="PS50076"/>
    </source>
</evidence>
<organism evidence="7 8">
    <name type="scientific">Protopolystoma xenopodis</name>
    <dbReference type="NCBI Taxonomy" id="117903"/>
    <lineage>
        <taxon>Eukaryota</taxon>
        <taxon>Metazoa</taxon>
        <taxon>Spiralia</taxon>
        <taxon>Lophotrochozoa</taxon>
        <taxon>Platyhelminthes</taxon>
        <taxon>Monogenea</taxon>
        <taxon>Polyopisthocotylea</taxon>
        <taxon>Polystomatidea</taxon>
        <taxon>Polystomatidae</taxon>
        <taxon>Protopolystoma</taxon>
    </lineage>
</organism>
<evidence type="ECO:0000256" key="1">
    <source>
        <dbReference type="ARBA" id="ARBA00004635"/>
    </source>
</evidence>
<dbReference type="PANTHER" id="PTHR44027">
    <property type="entry name" value="DNAJ HOMOLOG SUBFAMILY C MEMBER 5 HOMOLOG"/>
    <property type="match status" value="1"/>
</dbReference>
<dbReference type="PRINTS" id="PR00625">
    <property type="entry name" value="JDOMAIN"/>
</dbReference>
<keyword evidence="2" id="KW-0472">Membrane</keyword>
<keyword evidence="5" id="KW-0449">Lipoprotein</keyword>
<name>A0A3S4ZWK4_9PLAT</name>
<evidence type="ECO:0000313" key="8">
    <source>
        <dbReference type="Proteomes" id="UP000784294"/>
    </source>
</evidence>
<sequence>RDGETLYNSLGLSKGASQDEIKRAYRKLALKCHPDKNPGDPEAADKFKEINKANMVLSDDAKKEIYDKYGSFGLYLAGQFGDDGVGFYYALKNPLLKLFYNSPSS</sequence>
<evidence type="ECO:0000313" key="7">
    <source>
        <dbReference type="EMBL" id="VEL21633.1"/>
    </source>
</evidence>
<keyword evidence="8" id="KW-1185">Reference proteome</keyword>
<proteinExistence type="predicted"/>
<dbReference type="CDD" id="cd06257">
    <property type="entry name" value="DnaJ"/>
    <property type="match status" value="1"/>
</dbReference>
<dbReference type="Proteomes" id="UP000784294">
    <property type="component" value="Unassembled WGS sequence"/>
</dbReference>
<dbReference type="InterPro" id="IPR001623">
    <property type="entry name" value="DnaJ_domain"/>
</dbReference>
<dbReference type="EMBL" id="CAAALY010052288">
    <property type="protein sequence ID" value="VEL21633.1"/>
    <property type="molecule type" value="Genomic_DNA"/>
</dbReference>
<evidence type="ECO:0000256" key="2">
    <source>
        <dbReference type="ARBA" id="ARBA00023136"/>
    </source>
</evidence>
<accession>A0A3S4ZWK4</accession>
<evidence type="ECO:0000256" key="4">
    <source>
        <dbReference type="ARBA" id="ARBA00023186"/>
    </source>
</evidence>
<feature type="non-terminal residue" evidence="7">
    <location>
        <position position="1"/>
    </location>
</feature>
<evidence type="ECO:0000256" key="5">
    <source>
        <dbReference type="ARBA" id="ARBA00023288"/>
    </source>
</evidence>